<organism evidence="11">
    <name type="scientific">Tetraselmis chuii</name>
    <dbReference type="NCBI Taxonomy" id="63592"/>
    <lineage>
        <taxon>Eukaryota</taxon>
        <taxon>Viridiplantae</taxon>
        <taxon>Chlorophyta</taxon>
        <taxon>core chlorophytes</taxon>
        <taxon>Chlorodendrophyceae</taxon>
        <taxon>Chlorodendrales</taxon>
        <taxon>Chlorodendraceae</taxon>
        <taxon>Tetraselmis</taxon>
    </lineage>
</organism>
<evidence type="ECO:0000256" key="6">
    <source>
        <dbReference type="ARBA" id="ARBA00022842"/>
    </source>
</evidence>
<feature type="binding site" evidence="10">
    <location>
        <position position="121"/>
    </location>
    <ligand>
        <name>Mg(2+)</name>
        <dbReference type="ChEBI" id="CHEBI:18420"/>
        <label>1</label>
        <note>catalytic</note>
    </ligand>
</feature>
<keyword evidence="5" id="KW-0378">Hydrolase</keyword>
<gene>
    <name evidence="11" type="ORF">TCHU04912_LOCUS6275</name>
</gene>
<dbReference type="GO" id="GO:0005737">
    <property type="term" value="C:cytoplasm"/>
    <property type="evidence" value="ECO:0007669"/>
    <property type="project" value="UniProtKB-ARBA"/>
</dbReference>
<dbReference type="InterPro" id="IPR050725">
    <property type="entry name" value="CysQ/Inositol_MonoPase"/>
</dbReference>
<dbReference type="AlphaFoldDB" id="A0A7S1SR38"/>
<evidence type="ECO:0000256" key="10">
    <source>
        <dbReference type="PIRSR" id="PIRSR600760-2"/>
    </source>
</evidence>
<feature type="binding site" evidence="10">
    <location>
        <position position="119"/>
    </location>
    <ligand>
        <name>Mg(2+)</name>
        <dbReference type="ChEBI" id="CHEBI:18420"/>
        <label>1</label>
        <note>catalytic</note>
    </ligand>
</feature>
<evidence type="ECO:0000256" key="5">
    <source>
        <dbReference type="ARBA" id="ARBA00022801"/>
    </source>
</evidence>
<name>A0A7S1SR38_9CHLO</name>
<dbReference type="GO" id="GO:0046872">
    <property type="term" value="F:metal ion binding"/>
    <property type="evidence" value="ECO:0007669"/>
    <property type="project" value="UniProtKB-KW"/>
</dbReference>
<evidence type="ECO:0000256" key="9">
    <source>
        <dbReference type="ARBA" id="ARBA00044554"/>
    </source>
</evidence>
<evidence type="ECO:0000256" key="8">
    <source>
        <dbReference type="ARBA" id="ARBA00041815"/>
    </source>
</evidence>
<accession>A0A7S1SR38</accession>
<comment type="cofactor">
    <cofactor evidence="1 10">
        <name>Mg(2+)</name>
        <dbReference type="ChEBI" id="CHEBI:18420"/>
    </cofactor>
</comment>
<feature type="binding site" evidence="10">
    <location>
        <position position="65"/>
    </location>
    <ligand>
        <name>Mg(2+)</name>
        <dbReference type="ChEBI" id="CHEBI:18420"/>
        <label>1</label>
        <note>catalytic</note>
    </ligand>
</feature>
<dbReference type="Gene3D" id="3.40.190.80">
    <property type="match status" value="1"/>
</dbReference>
<evidence type="ECO:0000256" key="4">
    <source>
        <dbReference type="ARBA" id="ARBA00022723"/>
    </source>
</evidence>
<comment type="similarity">
    <text evidence="2">Belongs to the inositol monophosphatase superfamily.</text>
</comment>
<evidence type="ECO:0000256" key="1">
    <source>
        <dbReference type="ARBA" id="ARBA00001946"/>
    </source>
</evidence>
<feature type="binding site" evidence="10">
    <location>
        <position position="122"/>
    </location>
    <ligand>
        <name>Mg(2+)</name>
        <dbReference type="ChEBI" id="CHEBI:18420"/>
        <label>1</label>
        <note>catalytic</note>
    </ligand>
</feature>
<evidence type="ECO:0000256" key="2">
    <source>
        <dbReference type="ARBA" id="ARBA00009759"/>
    </source>
</evidence>
<dbReference type="Pfam" id="PF00459">
    <property type="entry name" value="Inositol_P"/>
    <property type="match status" value="1"/>
</dbReference>
<dbReference type="GO" id="GO:0008441">
    <property type="term" value="F:3'(2'),5'-bisphosphate nucleotidase activity"/>
    <property type="evidence" value="ECO:0007669"/>
    <property type="project" value="UniProtKB-EC"/>
</dbReference>
<dbReference type="PANTHER" id="PTHR43028:SF5">
    <property type="entry name" value="3'(2'),5'-BISPHOSPHATE NUCLEOTIDASE 1"/>
    <property type="match status" value="1"/>
</dbReference>
<dbReference type="InterPro" id="IPR020550">
    <property type="entry name" value="Inositol_monophosphatase_CS"/>
</dbReference>
<dbReference type="PANTHER" id="PTHR43028">
    <property type="entry name" value="3'(2'),5'-BISPHOSPHATE NUCLEOTIDASE 1"/>
    <property type="match status" value="1"/>
</dbReference>
<dbReference type="Gene3D" id="3.30.540.10">
    <property type="entry name" value="Fructose-1,6-Bisphosphatase, subunit A, domain 1"/>
    <property type="match status" value="1"/>
</dbReference>
<dbReference type="FunFam" id="3.30.540.10:FF:000012">
    <property type="entry name" value="Blast:Putative inositol monophosphatase 3"/>
    <property type="match status" value="1"/>
</dbReference>
<dbReference type="PROSITE" id="PS00630">
    <property type="entry name" value="IMP_2"/>
    <property type="match status" value="1"/>
</dbReference>
<dbReference type="EC" id="3.1.3.7" evidence="3"/>
<dbReference type="InterPro" id="IPR000760">
    <property type="entry name" value="Inositol_monophosphatase-like"/>
</dbReference>
<proteinExistence type="inferred from homology"/>
<feature type="binding site" evidence="10">
    <location>
        <position position="258"/>
    </location>
    <ligand>
        <name>Mg(2+)</name>
        <dbReference type="ChEBI" id="CHEBI:18420"/>
        <label>1</label>
        <note>catalytic</note>
    </ligand>
</feature>
<sequence>MLACEAGIVIREMLDDAGGRMAASTDKGDFGFGEADPQTLADLAAEKCIINGLARAFPGLTVVGEEGLATSDSGAEDVVDEGSGPTTLKFIPTLFEDGMVPADLLDTSIQLEDVCVWVDPLDGTQEFVDGNFERVTVLIGITVRGKPVAGAILQPFVQSGSAAGGKGRLLWGGLGLGVWDGGADGIAGATRVRNDPCEGRPVVATSRSHPSPVVAEAAAALKPQQILQLGGAGSKVVMIIEGKLSHWVYPRKGTKRWDTAAPEALLRAVGGFCVDSDGRPYDYSSDCQPRNDEGVIAGSGHVAWEQCVNAYGWQTPLPL</sequence>
<evidence type="ECO:0000256" key="3">
    <source>
        <dbReference type="ARBA" id="ARBA00012633"/>
    </source>
</evidence>
<keyword evidence="4 10" id="KW-0479">Metal-binding</keyword>
<reference evidence="11" key="1">
    <citation type="submission" date="2021-01" db="EMBL/GenBank/DDBJ databases">
        <authorList>
            <person name="Corre E."/>
            <person name="Pelletier E."/>
            <person name="Niang G."/>
            <person name="Scheremetjew M."/>
            <person name="Finn R."/>
            <person name="Kale V."/>
            <person name="Holt S."/>
            <person name="Cochrane G."/>
            <person name="Meng A."/>
            <person name="Brown T."/>
            <person name="Cohen L."/>
        </authorList>
    </citation>
    <scope>NUCLEOTIDE SEQUENCE</scope>
    <source>
        <strain evidence="11">PLY429</strain>
    </source>
</reference>
<evidence type="ECO:0000256" key="7">
    <source>
        <dbReference type="ARBA" id="ARBA00040342"/>
    </source>
</evidence>
<protein>
    <recommendedName>
        <fullName evidence="7">3'(2'),5'-bisphosphate nucleotidase 1</fullName>
        <ecNumber evidence="3">3.1.3.7</ecNumber>
    </recommendedName>
    <alternativeName>
        <fullName evidence="8">Bisphosphate 3'-nucleotidase 1</fullName>
    </alternativeName>
    <alternativeName>
        <fullName evidence="9">Inositol-polyphosphate 1-phosphatase</fullName>
    </alternativeName>
</protein>
<evidence type="ECO:0000313" key="11">
    <source>
        <dbReference type="EMBL" id="CAD9204040.1"/>
    </source>
</evidence>
<dbReference type="EMBL" id="HBGG01012314">
    <property type="protein sequence ID" value="CAD9204040.1"/>
    <property type="molecule type" value="Transcribed_RNA"/>
</dbReference>
<dbReference type="SUPFAM" id="SSF56655">
    <property type="entry name" value="Carbohydrate phosphatase"/>
    <property type="match status" value="1"/>
</dbReference>
<keyword evidence="6 10" id="KW-0460">Magnesium</keyword>
<dbReference type="GO" id="GO:0046854">
    <property type="term" value="P:phosphatidylinositol phosphate biosynthetic process"/>
    <property type="evidence" value="ECO:0007669"/>
    <property type="project" value="InterPro"/>
</dbReference>